<dbReference type="AlphaFoldDB" id="A0A3R7L1G1"/>
<dbReference type="OrthoDB" id="248228at2759"/>
<evidence type="ECO:0000313" key="3">
    <source>
        <dbReference type="Proteomes" id="UP000284403"/>
    </source>
</evidence>
<keyword evidence="1" id="KW-0472">Membrane</keyword>
<feature type="transmembrane region" description="Helical" evidence="1">
    <location>
        <begin position="110"/>
        <end position="131"/>
    </location>
</feature>
<name>A0A3R7L1G1_9TRYP</name>
<protein>
    <submittedName>
        <fullName evidence="2">Uncharacterized protein</fullName>
    </submittedName>
</protein>
<evidence type="ECO:0000313" key="2">
    <source>
        <dbReference type="EMBL" id="RNF19187.1"/>
    </source>
</evidence>
<reference evidence="2 3" key="1">
    <citation type="journal article" date="2018" name="BMC Genomics">
        <title>Genomic comparison of Trypanosoma conorhini and Trypanosoma rangeli to Trypanosoma cruzi strains of high and low virulence.</title>
        <authorList>
            <person name="Bradwell K.R."/>
            <person name="Koparde V.N."/>
            <person name="Matveyev A.V."/>
            <person name="Serrano M.G."/>
            <person name="Alves J.M."/>
            <person name="Parikh H."/>
            <person name="Huang B."/>
            <person name="Lee V."/>
            <person name="Espinosa-Alvarez O."/>
            <person name="Ortiz P.A."/>
            <person name="Costa-Martins A.G."/>
            <person name="Teixeira M.M."/>
            <person name="Buck G.A."/>
        </authorList>
    </citation>
    <scope>NUCLEOTIDE SEQUENCE [LARGE SCALE GENOMIC DNA]</scope>
    <source>
        <strain evidence="2 3">025E</strain>
    </source>
</reference>
<gene>
    <name evidence="2" type="ORF">Tco025E_04366</name>
</gene>
<comment type="caution">
    <text evidence="2">The sequence shown here is derived from an EMBL/GenBank/DDBJ whole genome shotgun (WGS) entry which is preliminary data.</text>
</comment>
<sequence length="135" mass="14859">MSVAGGLLFSLRETLMWSAVFALCGAAVEEAYPALATVVFGLVVSLTMPMRFTDIHQMLLADVKGKSALERFLGKRDGNEEQAKKTFLLLTAIVLGAAFTQLDWNEWFQVWPYPAVVSFALAHAALLLLGLRRKV</sequence>
<dbReference type="Proteomes" id="UP000284403">
    <property type="component" value="Unassembled WGS sequence"/>
</dbReference>
<dbReference type="EMBL" id="MKKU01000212">
    <property type="protein sequence ID" value="RNF19187.1"/>
    <property type="molecule type" value="Genomic_DNA"/>
</dbReference>
<keyword evidence="1" id="KW-1133">Transmembrane helix</keyword>
<keyword evidence="1" id="KW-0812">Transmembrane</keyword>
<feature type="transmembrane region" description="Helical" evidence="1">
    <location>
        <begin position="86"/>
        <end position="104"/>
    </location>
</feature>
<keyword evidence="3" id="KW-1185">Reference proteome</keyword>
<evidence type="ECO:0000256" key="1">
    <source>
        <dbReference type="SAM" id="Phobius"/>
    </source>
</evidence>
<organism evidence="2 3">
    <name type="scientific">Trypanosoma conorhini</name>
    <dbReference type="NCBI Taxonomy" id="83891"/>
    <lineage>
        <taxon>Eukaryota</taxon>
        <taxon>Discoba</taxon>
        <taxon>Euglenozoa</taxon>
        <taxon>Kinetoplastea</taxon>
        <taxon>Metakinetoplastina</taxon>
        <taxon>Trypanosomatida</taxon>
        <taxon>Trypanosomatidae</taxon>
        <taxon>Trypanosoma</taxon>
    </lineage>
</organism>
<feature type="transmembrane region" description="Helical" evidence="1">
    <location>
        <begin position="32"/>
        <end position="50"/>
    </location>
</feature>
<dbReference type="GeneID" id="40317977"/>
<dbReference type="RefSeq" id="XP_029228755.1">
    <property type="nucleotide sequence ID" value="XM_029371277.1"/>
</dbReference>
<accession>A0A3R7L1G1</accession>
<proteinExistence type="predicted"/>